<feature type="domain" description="N-acetyltransferase" evidence="3">
    <location>
        <begin position="1"/>
        <end position="139"/>
    </location>
</feature>
<dbReference type="Pfam" id="PF00583">
    <property type="entry name" value="Acetyltransf_1"/>
    <property type="match status" value="1"/>
</dbReference>
<evidence type="ECO:0000313" key="4">
    <source>
        <dbReference type="EMBL" id="MBB5348793.1"/>
    </source>
</evidence>
<protein>
    <submittedName>
        <fullName evidence="4">Amino-acid N-acetyltransferase</fullName>
        <ecNumber evidence="4">2.3.1.1</ecNumber>
    </submittedName>
</protein>
<organism evidence="4 5">
    <name type="scientific">Desulfoprunum benzoelyticum</name>
    <dbReference type="NCBI Taxonomy" id="1506996"/>
    <lineage>
        <taxon>Bacteria</taxon>
        <taxon>Pseudomonadati</taxon>
        <taxon>Thermodesulfobacteriota</taxon>
        <taxon>Desulfobulbia</taxon>
        <taxon>Desulfobulbales</taxon>
        <taxon>Desulfobulbaceae</taxon>
        <taxon>Desulfoprunum</taxon>
    </lineage>
</organism>
<dbReference type="NCBIfam" id="NF005840">
    <property type="entry name" value="PRK07757.1"/>
    <property type="match status" value="1"/>
</dbReference>
<gene>
    <name evidence="4" type="ORF">HNQ81_002533</name>
</gene>
<dbReference type="Proteomes" id="UP000539642">
    <property type="component" value="Unassembled WGS sequence"/>
</dbReference>
<evidence type="ECO:0000256" key="2">
    <source>
        <dbReference type="ARBA" id="ARBA00023315"/>
    </source>
</evidence>
<dbReference type="Gene3D" id="3.40.630.30">
    <property type="match status" value="1"/>
</dbReference>
<comment type="caution">
    <text evidence="4">The sequence shown here is derived from an EMBL/GenBank/DDBJ whole genome shotgun (WGS) entry which is preliminary data.</text>
</comment>
<accession>A0A840UVC6</accession>
<reference evidence="4 5" key="1">
    <citation type="submission" date="2020-08" db="EMBL/GenBank/DDBJ databases">
        <title>Genomic Encyclopedia of Type Strains, Phase IV (KMG-IV): sequencing the most valuable type-strain genomes for metagenomic binning, comparative biology and taxonomic classification.</title>
        <authorList>
            <person name="Goeker M."/>
        </authorList>
    </citation>
    <scope>NUCLEOTIDE SEQUENCE [LARGE SCALE GENOMIC DNA]</scope>
    <source>
        <strain evidence="4 5">DSM 28570</strain>
    </source>
</reference>
<dbReference type="AlphaFoldDB" id="A0A840UVC6"/>
<dbReference type="GO" id="GO:0008080">
    <property type="term" value="F:N-acetyltransferase activity"/>
    <property type="evidence" value="ECO:0007669"/>
    <property type="project" value="InterPro"/>
</dbReference>
<dbReference type="PANTHER" id="PTHR43626:SF4">
    <property type="entry name" value="GCN5-RELATED N-ACETYLTRANSFERASE 2, CHLOROPLASTIC"/>
    <property type="match status" value="1"/>
</dbReference>
<sequence>MIRAARMEDVKNIHALINSFAGDGLLLPRSISSLYDKLRDFVVFIDDDDMLIGVCALQITWDNLAEIRSLAVDRNLQGRGIGSRLVRVCLDEAATLGIERVFTLTYQPGFFRKLGFRDIDKKNLPHKIWSDCLHCHKFPDCDEDALQFDSTWEPEA</sequence>
<keyword evidence="2 4" id="KW-0012">Acyltransferase</keyword>
<dbReference type="CDD" id="cd04301">
    <property type="entry name" value="NAT_SF"/>
    <property type="match status" value="1"/>
</dbReference>
<dbReference type="EC" id="2.3.1.1" evidence="4"/>
<evidence type="ECO:0000256" key="1">
    <source>
        <dbReference type="ARBA" id="ARBA00022679"/>
    </source>
</evidence>
<name>A0A840UVC6_9BACT</name>
<dbReference type="InterPro" id="IPR045039">
    <property type="entry name" value="NSI-like"/>
</dbReference>
<evidence type="ECO:0000259" key="3">
    <source>
        <dbReference type="PROSITE" id="PS51186"/>
    </source>
</evidence>
<dbReference type="InterPro" id="IPR000182">
    <property type="entry name" value="GNAT_dom"/>
</dbReference>
<proteinExistence type="predicted"/>
<dbReference type="InterPro" id="IPR016181">
    <property type="entry name" value="Acyl_CoA_acyltransferase"/>
</dbReference>
<dbReference type="EMBL" id="JACHEO010000015">
    <property type="protein sequence ID" value="MBB5348793.1"/>
    <property type="molecule type" value="Genomic_DNA"/>
</dbReference>
<dbReference type="PROSITE" id="PS51186">
    <property type="entry name" value="GNAT"/>
    <property type="match status" value="1"/>
</dbReference>
<dbReference type="RefSeq" id="WP_183351651.1">
    <property type="nucleotide sequence ID" value="NZ_JACHEO010000015.1"/>
</dbReference>
<dbReference type="GO" id="GO:0005737">
    <property type="term" value="C:cytoplasm"/>
    <property type="evidence" value="ECO:0007669"/>
    <property type="project" value="TreeGrafter"/>
</dbReference>
<dbReference type="SUPFAM" id="SSF55729">
    <property type="entry name" value="Acyl-CoA N-acyltransferases (Nat)"/>
    <property type="match status" value="1"/>
</dbReference>
<keyword evidence="5" id="KW-1185">Reference proteome</keyword>
<keyword evidence="1 4" id="KW-0808">Transferase</keyword>
<dbReference type="PANTHER" id="PTHR43626">
    <property type="entry name" value="ACYL-COA N-ACYLTRANSFERASE"/>
    <property type="match status" value="1"/>
</dbReference>
<evidence type="ECO:0000313" key="5">
    <source>
        <dbReference type="Proteomes" id="UP000539642"/>
    </source>
</evidence>